<dbReference type="Gene3D" id="3.90.550.10">
    <property type="entry name" value="Spore Coat Polysaccharide Biosynthesis Protein SpsA, Chain A"/>
    <property type="match status" value="1"/>
</dbReference>
<name>S7VZ46_9FLAO</name>
<evidence type="ECO:0000313" key="6">
    <source>
        <dbReference type="Proteomes" id="UP000014962"/>
    </source>
</evidence>
<dbReference type="InterPro" id="IPR029044">
    <property type="entry name" value="Nucleotide-diphossugar_trans"/>
</dbReference>
<reference evidence="5 6" key="1">
    <citation type="journal article" date="2013" name="Genome Announc.">
        <title>Draft Genome Sequence of Winogradskyella psychrotolerans RS-3T, Isolated from the Marine Transect of Kongsfjorden, Ny-Alesund, Svalbard, Arctic Ocean.</title>
        <authorList>
            <person name="Kumar Pinnaka A."/>
            <person name="Ara S."/>
            <person name="Singh A."/>
            <person name="Shivaji S."/>
        </authorList>
    </citation>
    <scope>NUCLEOTIDE SEQUENCE [LARGE SCALE GENOMIC DNA]</scope>
    <source>
        <strain evidence="5 6">RS-3</strain>
    </source>
</reference>
<comment type="caution">
    <text evidence="5">The sequence shown here is derived from an EMBL/GenBank/DDBJ whole genome shotgun (WGS) entry which is preliminary data.</text>
</comment>
<dbReference type="EMBL" id="ATMR01000012">
    <property type="protein sequence ID" value="EPR74687.1"/>
    <property type="molecule type" value="Genomic_DNA"/>
</dbReference>
<dbReference type="GO" id="GO:0016757">
    <property type="term" value="F:glycosyltransferase activity"/>
    <property type="evidence" value="ECO:0007669"/>
    <property type="project" value="UniProtKB-KW"/>
</dbReference>
<comment type="similarity">
    <text evidence="1">Belongs to the glycosyltransferase 2 family.</text>
</comment>
<dbReference type="STRING" id="641526.ADIWIN_0277"/>
<dbReference type="Pfam" id="PF00535">
    <property type="entry name" value="Glycos_transf_2"/>
    <property type="match status" value="1"/>
</dbReference>
<keyword evidence="2" id="KW-0328">Glycosyltransferase</keyword>
<keyword evidence="6" id="KW-1185">Reference proteome</keyword>
<dbReference type="InterPro" id="IPR001173">
    <property type="entry name" value="Glyco_trans_2-like"/>
</dbReference>
<dbReference type="PANTHER" id="PTHR43179">
    <property type="entry name" value="RHAMNOSYLTRANSFERASE WBBL"/>
    <property type="match status" value="1"/>
</dbReference>
<protein>
    <submittedName>
        <fullName evidence="5">Glycosyl transferase, family 2</fullName>
    </submittedName>
</protein>
<evidence type="ECO:0000313" key="5">
    <source>
        <dbReference type="EMBL" id="EPR74687.1"/>
    </source>
</evidence>
<evidence type="ECO:0000256" key="3">
    <source>
        <dbReference type="ARBA" id="ARBA00022679"/>
    </source>
</evidence>
<keyword evidence="3 5" id="KW-0808">Transferase</keyword>
<gene>
    <name evidence="5" type="ORF">ADIWIN_0277</name>
</gene>
<accession>S7VZ46</accession>
<dbReference type="OrthoDB" id="1326385at2"/>
<dbReference type="eggNOG" id="COG1216">
    <property type="taxonomic scope" value="Bacteria"/>
</dbReference>
<dbReference type="Proteomes" id="UP000014962">
    <property type="component" value="Unassembled WGS sequence"/>
</dbReference>
<evidence type="ECO:0000259" key="4">
    <source>
        <dbReference type="Pfam" id="PF00535"/>
    </source>
</evidence>
<proteinExistence type="inferred from homology"/>
<feature type="domain" description="Glycosyltransferase 2-like" evidence="4">
    <location>
        <begin position="238"/>
        <end position="367"/>
    </location>
</feature>
<dbReference type="SUPFAM" id="SSF53448">
    <property type="entry name" value="Nucleotide-diphospho-sugar transferases"/>
    <property type="match status" value="1"/>
</dbReference>
<sequence>MIVLIHNKNRVVCIYKRNTLETIDFIKEKSIINILYDTAKMFPNETMVWCHLVHEKNINYKAIEDTIVLKNEMCSFSNRQFLPDGIGYVEQSPFIKINKTVKYPTWLMSSEIGAIHASQLIKFKTIVNNSDFDYALNSIAKLGMPKGLFCYSEPKLLINDVEEVNIKASVSILFKFVKEHYKIQWTFFLFLTYLWHEKHFKIVELLRSFFYKRRFFSEVILPTAIINTSQIKMPTIDVIIPSIGRKKYLYDVLEDLRHQTILPERVIIVEQNPLKESDSELDYLTTESWPFIIDHTFTHQTGACNARNIALSKVKSDWVFLNDDDNRFASDLLQKMLDMVGRYGLKAIISSYLLPNQIKTFKDVHQTSIFGSGNSFIKADILDKISFNMKLEFGYGEDTEFGLQLRNLGVDVIYLPGLNITHLKAPMGGFRTKFIHPWDNEKVQPKPSPTIMYVNLKYKTTTQLLGSKTLLFLKMFVAVKFSKKATFYKEFNNRWETSKYWAKQL</sequence>
<dbReference type="CDD" id="cd00761">
    <property type="entry name" value="Glyco_tranf_GTA_type"/>
    <property type="match status" value="1"/>
</dbReference>
<dbReference type="RefSeq" id="WP_020896958.1">
    <property type="nucleotide sequence ID" value="NZ_ATMR01000012.1"/>
</dbReference>
<dbReference type="PANTHER" id="PTHR43179:SF12">
    <property type="entry name" value="GALACTOFURANOSYLTRANSFERASE GLFT2"/>
    <property type="match status" value="1"/>
</dbReference>
<dbReference type="PATRIC" id="fig|641526.4.peg.276"/>
<evidence type="ECO:0000256" key="2">
    <source>
        <dbReference type="ARBA" id="ARBA00022676"/>
    </source>
</evidence>
<dbReference type="AlphaFoldDB" id="S7VZ46"/>
<organism evidence="5 6">
    <name type="scientific">Winogradskyella psychrotolerans RS-3</name>
    <dbReference type="NCBI Taxonomy" id="641526"/>
    <lineage>
        <taxon>Bacteria</taxon>
        <taxon>Pseudomonadati</taxon>
        <taxon>Bacteroidota</taxon>
        <taxon>Flavobacteriia</taxon>
        <taxon>Flavobacteriales</taxon>
        <taxon>Flavobacteriaceae</taxon>
        <taxon>Winogradskyella</taxon>
    </lineage>
</organism>
<evidence type="ECO:0000256" key="1">
    <source>
        <dbReference type="ARBA" id="ARBA00006739"/>
    </source>
</evidence>